<sequence>MAYDYLRDQIVFCKMKPGDLIDEKAVSARLGFSRTPVREAINKLAEEGLVQVFPRKGIIVSQLSLKDLNDMLDSRMLVEPYLMHQAFAHLDAQTLRSYRAAANTRLERGSVKPVSIQDDFDYTFHMYFARQAGNKYLLAFMSTLLALSQRTRVFLPYQEGRDEASCQEHIAIIDAALNGDEEGAVEAIRAHLHNSRISYLQASRVHADYFR</sequence>
<dbReference type="SUPFAM" id="SSF48008">
    <property type="entry name" value="GntR ligand-binding domain-like"/>
    <property type="match status" value="1"/>
</dbReference>
<feature type="domain" description="HTH gntR-type" evidence="4">
    <location>
        <begin position="1"/>
        <end position="63"/>
    </location>
</feature>
<dbReference type="InterPro" id="IPR036390">
    <property type="entry name" value="WH_DNA-bd_sf"/>
</dbReference>
<dbReference type="InterPro" id="IPR036388">
    <property type="entry name" value="WH-like_DNA-bd_sf"/>
</dbReference>
<dbReference type="SUPFAM" id="SSF46785">
    <property type="entry name" value="Winged helix' DNA-binding domain"/>
    <property type="match status" value="1"/>
</dbReference>
<keyword evidence="3" id="KW-0804">Transcription</keyword>
<evidence type="ECO:0000256" key="2">
    <source>
        <dbReference type="ARBA" id="ARBA00023125"/>
    </source>
</evidence>
<evidence type="ECO:0000313" key="6">
    <source>
        <dbReference type="EMBL" id="ATO42172.1"/>
    </source>
</evidence>
<evidence type="ECO:0000256" key="3">
    <source>
        <dbReference type="ARBA" id="ARBA00023163"/>
    </source>
</evidence>
<dbReference type="GO" id="GO:0003700">
    <property type="term" value="F:DNA-binding transcription factor activity"/>
    <property type="evidence" value="ECO:0007669"/>
    <property type="project" value="InterPro"/>
</dbReference>
<accession>A0AAD0EX37</accession>
<keyword evidence="1" id="KW-0805">Transcription regulation</keyword>
<dbReference type="InterPro" id="IPR008920">
    <property type="entry name" value="TF_FadR/GntR_C"/>
</dbReference>
<evidence type="ECO:0000313" key="5">
    <source>
        <dbReference type="EMBL" id="ATO40764.1"/>
    </source>
</evidence>
<keyword evidence="2" id="KW-0238">DNA-binding</keyword>
<dbReference type="PANTHER" id="PTHR43537:SF24">
    <property type="entry name" value="GLUCONATE OPERON TRANSCRIPTIONAL REPRESSOR"/>
    <property type="match status" value="1"/>
</dbReference>
<dbReference type="PANTHER" id="PTHR43537">
    <property type="entry name" value="TRANSCRIPTIONAL REGULATOR, GNTR FAMILY"/>
    <property type="match status" value="1"/>
</dbReference>
<gene>
    <name evidence="5" type="ORF">BA20089_00105</name>
    <name evidence="6" type="ORF">BA20089_08715</name>
</gene>
<dbReference type="InterPro" id="IPR011711">
    <property type="entry name" value="GntR_C"/>
</dbReference>
<dbReference type="Gene3D" id="1.10.10.10">
    <property type="entry name" value="Winged helix-like DNA-binding domain superfamily/Winged helix DNA-binding domain"/>
    <property type="match status" value="1"/>
</dbReference>
<reference evidence="6 7" key="1">
    <citation type="submission" date="2016-10" db="EMBL/GenBank/DDBJ databases">
        <title>The whole genome sequencing and assembly of B. asteroides DSM 20089 strain.</title>
        <authorList>
            <person name="Lee Y.-J."/>
            <person name="Park M.-K."/>
            <person name="Yi H."/>
            <person name="Bahn Y.-S."/>
            <person name="Kim J.F."/>
            <person name="Lee D.-W."/>
        </authorList>
    </citation>
    <scope>NUCLEOTIDE SEQUENCE [LARGE SCALE GENOMIC DNA]</scope>
    <source>
        <strain evidence="6 7">DSM 20089</strain>
    </source>
</reference>
<dbReference type="PROSITE" id="PS50949">
    <property type="entry name" value="HTH_GNTR"/>
    <property type="match status" value="1"/>
</dbReference>
<dbReference type="CDD" id="cd07377">
    <property type="entry name" value="WHTH_GntR"/>
    <property type="match status" value="1"/>
</dbReference>
<dbReference type="AlphaFoldDB" id="A0AAD0EX37"/>
<evidence type="ECO:0000313" key="7">
    <source>
        <dbReference type="Proteomes" id="UP000224056"/>
    </source>
</evidence>
<dbReference type="GO" id="GO:0003677">
    <property type="term" value="F:DNA binding"/>
    <property type="evidence" value="ECO:0007669"/>
    <property type="project" value="UniProtKB-KW"/>
</dbReference>
<dbReference type="SMART" id="SM00895">
    <property type="entry name" value="FCD"/>
    <property type="match status" value="1"/>
</dbReference>
<dbReference type="PRINTS" id="PR00035">
    <property type="entry name" value="HTHGNTR"/>
</dbReference>
<dbReference type="InterPro" id="IPR000524">
    <property type="entry name" value="Tscrpt_reg_HTH_GntR"/>
</dbReference>
<protein>
    <recommendedName>
        <fullName evidence="4">HTH gntR-type domain-containing protein</fullName>
    </recommendedName>
</protein>
<dbReference type="SMART" id="SM00345">
    <property type="entry name" value="HTH_GNTR"/>
    <property type="match status" value="1"/>
</dbReference>
<name>A0AAD0EX37_9BIFI</name>
<proteinExistence type="predicted"/>
<evidence type="ECO:0000259" key="4">
    <source>
        <dbReference type="PROSITE" id="PS50949"/>
    </source>
</evidence>
<evidence type="ECO:0000256" key="1">
    <source>
        <dbReference type="ARBA" id="ARBA00023015"/>
    </source>
</evidence>
<dbReference type="Proteomes" id="UP000224056">
    <property type="component" value="Chromosome"/>
</dbReference>
<dbReference type="Gene3D" id="1.20.120.530">
    <property type="entry name" value="GntR ligand-binding domain-like"/>
    <property type="match status" value="1"/>
</dbReference>
<dbReference type="EMBL" id="CP017696">
    <property type="protein sequence ID" value="ATO40764.1"/>
    <property type="molecule type" value="Genomic_DNA"/>
</dbReference>
<dbReference type="Pfam" id="PF00392">
    <property type="entry name" value="GntR"/>
    <property type="match status" value="1"/>
</dbReference>
<organism evidence="6 7">
    <name type="scientific">Bifidobacterium asteroides DSM 20089</name>
    <dbReference type="NCBI Taxonomy" id="1437594"/>
    <lineage>
        <taxon>Bacteria</taxon>
        <taxon>Bacillati</taxon>
        <taxon>Actinomycetota</taxon>
        <taxon>Actinomycetes</taxon>
        <taxon>Bifidobacteriales</taxon>
        <taxon>Bifidobacteriaceae</taxon>
        <taxon>Bifidobacterium</taxon>
    </lineage>
</organism>
<dbReference type="Pfam" id="PF07729">
    <property type="entry name" value="FCD"/>
    <property type="match status" value="1"/>
</dbReference>
<dbReference type="EMBL" id="CP017696">
    <property type="protein sequence ID" value="ATO42172.1"/>
    <property type="molecule type" value="Genomic_DNA"/>
</dbReference>